<dbReference type="InterPro" id="IPR001611">
    <property type="entry name" value="Leu-rich_rpt"/>
</dbReference>
<feature type="signal peptide" evidence="4">
    <location>
        <begin position="1"/>
        <end position="16"/>
    </location>
</feature>
<protein>
    <recommendedName>
        <fullName evidence="5">LRRCT domain-containing protein</fullName>
    </recommendedName>
</protein>
<name>A0AAW1VFN1_9CUCU</name>
<dbReference type="SMART" id="SM00365">
    <property type="entry name" value="LRR_SD22"/>
    <property type="match status" value="5"/>
</dbReference>
<sequence>MVWFLVFLVWWCGASAIPSPAAGGSYIWKCPKILQQPVVECTCDMPHTLRCIGDRSSMPIISRTLRSPNSPSVSLLDCTVQNVSIITGPLLEGVSLHGLVISSGEIREVSQAAFKGLGSPLQALGLPNNKLTSVPIIALRFLPELDRLDLSSNKLKNLDINSFKGLKNLSFIDVSNNIISRIAPYTFTKLQNLKMLRLRGNKLKLSVIMKLNPMSYIEEIDLSENLLVGPLEPKTFPRMDSLRDLQLSHNLISSIKLGALEGLTNLTALSLHHNQIDVIEDHAFIHLAMLLVLDLSHNRIVAVSGASLAHLNKLTDLNLSNNYLRALTADLISPLKSLNILKLNDNDISIIASDALRNITIIKQLSLSDNPLNCDCSLQDFSNWLNNSPLSKKDKESAVCATPPSLENGLLIEIASENLICGEDEQENEAPPMMSALKNKISLKEFKYDGDTVVLIWKIEEEGIPYSCDAIYVYEEQFLSEVLVESTPLKCNSSSLERPYVS</sequence>
<dbReference type="SUPFAM" id="SSF52058">
    <property type="entry name" value="L domain-like"/>
    <property type="match status" value="1"/>
</dbReference>
<dbReference type="AlphaFoldDB" id="A0AAW1VFN1"/>
<evidence type="ECO:0000256" key="3">
    <source>
        <dbReference type="ARBA" id="ARBA00022737"/>
    </source>
</evidence>
<evidence type="ECO:0000256" key="4">
    <source>
        <dbReference type="SAM" id="SignalP"/>
    </source>
</evidence>
<comment type="caution">
    <text evidence="6">The sequence shown here is derived from an EMBL/GenBank/DDBJ whole genome shotgun (WGS) entry which is preliminary data.</text>
</comment>
<gene>
    <name evidence="6" type="ORF">WA026_018304</name>
</gene>
<dbReference type="PROSITE" id="PS51450">
    <property type="entry name" value="LRR"/>
    <property type="match status" value="2"/>
</dbReference>
<proteinExistence type="predicted"/>
<evidence type="ECO:0000313" key="7">
    <source>
        <dbReference type="Proteomes" id="UP001431783"/>
    </source>
</evidence>
<accession>A0AAW1VFN1</accession>
<keyword evidence="7" id="KW-1185">Reference proteome</keyword>
<dbReference type="SMART" id="SM00082">
    <property type="entry name" value="LRRCT"/>
    <property type="match status" value="1"/>
</dbReference>
<dbReference type="InterPro" id="IPR003591">
    <property type="entry name" value="Leu-rich_rpt_typical-subtyp"/>
</dbReference>
<dbReference type="GO" id="GO:0071944">
    <property type="term" value="C:cell periphery"/>
    <property type="evidence" value="ECO:0007669"/>
    <property type="project" value="UniProtKB-ARBA"/>
</dbReference>
<keyword evidence="1" id="KW-0433">Leucine-rich repeat</keyword>
<dbReference type="FunFam" id="3.80.10.10:FF:001164">
    <property type="entry name" value="GH01279p"/>
    <property type="match status" value="1"/>
</dbReference>
<feature type="domain" description="LRRCT" evidence="5">
    <location>
        <begin position="370"/>
        <end position="422"/>
    </location>
</feature>
<evidence type="ECO:0000256" key="2">
    <source>
        <dbReference type="ARBA" id="ARBA00022729"/>
    </source>
</evidence>
<keyword evidence="2 4" id="KW-0732">Signal</keyword>
<dbReference type="EMBL" id="JARQZJ010000132">
    <property type="protein sequence ID" value="KAK9892101.1"/>
    <property type="molecule type" value="Genomic_DNA"/>
</dbReference>
<dbReference type="Gene3D" id="3.80.10.10">
    <property type="entry name" value="Ribonuclease Inhibitor"/>
    <property type="match status" value="3"/>
</dbReference>
<dbReference type="InterPro" id="IPR032675">
    <property type="entry name" value="LRR_dom_sf"/>
</dbReference>
<dbReference type="Proteomes" id="UP001431783">
    <property type="component" value="Unassembled WGS sequence"/>
</dbReference>
<dbReference type="InterPro" id="IPR000483">
    <property type="entry name" value="Cys-rich_flank_reg_C"/>
</dbReference>
<evidence type="ECO:0000259" key="5">
    <source>
        <dbReference type="SMART" id="SM00082"/>
    </source>
</evidence>
<dbReference type="SMART" id="SM00369">
    <property type="entry name" value="LRR_TYP"/>
    <property type="match status" value="7"/>
</dbReference>
<evidence type="ECO:0000313" key="6">
    <source>
        <dbReference type="EMBL" id="KAK9892101.1"/>
    </source>
</evidence>
<feature type="chain" id="PRO_5043576095" description="LRRCT domain-containing protein" evidence="4">
    <location>
        <begin position="17"/>
        <end position="502"/>
    </location>
</feature>
<reference evidence="6 7" key="1">
    <citation type="submission" date="2023-03" db="EMBL/GenBank/DDBJ databases">
        <title>Genome insight into feeding habits of ladybird beetles.</title>
        <authorList>
            <person name="Li H.-S."/>
            <person name="Huang Y.-H."/>
            <person name="Pang H."/>
        </authorList>
    </citation>
    <scope>NUCLEOTIDE SEQUENCE [LARGE SCALE GENOMIC DNA]</scope>
    <source>
        <strain evidence="6">SYSU_2023b</strain>
        <tissue evidence="6">Whole body</tissue>
    </source>
</reference>
<evidence type="ECO:0000256" key="1">
    <source>
        <dbReference type="ARBA" id="ARBA00022614"/>
    </source>
</evidence>
<dbReference type="PRINTS" id="PR00019">
    <property type="entry name" value="LEURICHRPT"/>
</dbReference>
<organism evidence="6 7">
    <name type="scientific">Henosepilachna vigintioctopunctata</name>
    <dbReference type="NCBI Taxonomy" id="420089"/>
    <lineage>
        <taxon>Eukaryota</taxon>
        <taxon>Metazoa</taxon>
        <taxon>Ecdysozoa</taxon>
        <taxon>Arthropoda</taxon>
        <taxon>Hexapoda</taxon>
        <taxon>Insecta</taxon>
        <taxon>Pterygota</taxon>
        <taxon>Neoptera</taxon>
        <taxon>Endopterygota</taxon>
        <taxon>Coleoptera</taxon>
        <taxon>Polyphaga</taxon>
        <taxon>Cucujiformia</taxon>
        <taxon>Coccinelloidea</taxon>
        <taxon>Coccinellidae</taxon>
        <taxon>Epilachninae</taxon>
        <taxon>Epilachnini</taxon>
        <taxon>Henosepilachna</taxon>
    </lineage>
</organism>
<dbReference type="Pfam" id="PF13855">
    <property type="entry name" value="LRR_8"/>
    <property type="match status" value="2"/>
</dbReference>
<dbReference type="PANTHER" id="PTHR24366:SF96">
    <property type="entry name" value="LEUCINE RICH REPEAT CONTAINING 53"/>
    <property type="match status" value="1"/>
</dbReference>
<keyword evidence="3" id="KW-0677">Repeat</keyword>
<dbReference type="PANTHER" id="PTHR24366">
    <property type="entry name" value="IG(IMMUNOGLOBULIN) AND LRR(LEUCINE RICH REPEAT) DOMAINS"/>
    <property type="match status" value="1"/>
</dbReference>